<comment type="subcellular location">
    <subcellularLocation>
        <location evidence="1">Cell membrane</location>
        <topology evidence="1">Multi-pass membrane protein</topology>
    </subcellularLocation>
</comment>
<dbReference type="InterPro" id="IPR003339">
    <property type="entry name" value="ABC/ECF_trnsptr_transmembrane"/>
</dbReference>
<accession>A0A9X5E3Y9</accession>
<dbReference type="PANTHER" id="PTHR34857:SF2">
    <property type="entry name" value="SLL0384 PROTEIN"/>
    <property type="match status" value="1"/>
</dbReference>
<dbReference type="PANTHER" id="PTHR34857">
    <property type="entry name" value="SLL0384 PROTEIN"/>
    <property type="match status" value="1"/>
</dbReference>
<keyword evidence="2" id="KW-1003">Cell membrane</keyword>
<evidence type="ECO:0000256" key="5">
    <source>
        <dbReference type="ARBA" id="ARBA00023136"/>
    </source>
</evidence>
<evidence type="ECO:0000256" key="1">
    <source>
        <dbReference type="ARBA" id="ARBA00004651"/>
    </source>
</evidence>
<feature type="transmembrane region" description="Helical" evidence="6">
    <location>
        <begin position="48"/>
        <end position="69"/>
    </location>
</feature>
<dbReference type="NCBIfam" id="TIGR02454">
    <property type="entry name" value="ECF_T_CbiQ"/>
    <property type="match status" value="1"/>
</dbReference>
<keyword evidence="3 6" id="KW-0812">Transmembrane</keyword>
<keyword evidence="8" id="KW-1185">Reference proteome</keyword>
<gene>
    <name evidence="7" type="primary">cbiQ</name>
    <name evidence="7" type="ORF">QH73_0003585</name>
</gene>
<dbReference type="Proteomes" id="UP000031532">
    <property type="component" value="Unassembled WGS sequence"/>
</dbReference>
<feature type="transmembrane region" description="Helical" evidence="6">
    <location>
        <begin position="239"/>
        <end position="259"/>
    </location>
</feature>
<dbReference type="InterPro" id="IPR051611">
    <property type="entry name" value="ECF_transporter_component"/>
</dbReference>
<organism evidence="7 8">
    <name type="scientific">Scytonema millei VB511283</name>
    <dbReference type="NCBI Taxonomy" id="1245923"/>
    <lineage>
        <taxon>Bacteria</taxon>
        <taxon>Bacillati</taxon>
        <taxon>Cyanobacteriota</taxon>
        <taxon>Cyanophyceae</taxon>
        <taxon>Nostocales</taxon>
        <taxon>Scytonemataceae</taxon>
        <taxon>Scytonema</taxon>
    </lineage>
</organism>
<dbReference type="OrthoDB" id="8585740at2"/>
<keyword evidence="4 6" id="KW-1133">Transmembrane helix</keyword>
<evidence type="ECO:0000256" key="4">
    <source>
        <dbReference type="ARBA" id="ARBA00022989"/>
    </source>
</evidence>
<evidence type="ECO:0000313" key="8">
    <source>
        <dbReference type="Proteomes" id="UP000031532"/>
    </source>
</evidence>
<proteinExistence type="predicted"/>
<dbReference type="EMBL" id="JTJC03000001">
    <property type="protein sequence ID" value="NHC33754.1"/>
    <property type="molecule type" value="Genomic_DNA"/>
</dbReference>
<feature type="transmembrane region" description="Helical" evidence="6">
    <location>
        <begin position="20"/>
        <end position="42"/>
    </location>
</feature>
<evidence type="ECO:0000256" key="3">
    <source>
        <dbReference type="ARBA" id="ARBA00022692"/>
    </source>
</evidence>
<dbReference type="RefSeq" id="WP_052289986.1">
    <property type="nucleotide sequence ID" value="NZ_JTJC03000001.1"/>
</dbReference>
<dbReference type="GO" id="GO:0043190">
    <property type="term" value="C:ATP-binding cassette (ABC) transporter complex"/>
    <property type="evidence" value="ECO:0007669"/>
    <property type="project" value="InterPro"/>
</dbReference>
<feature type="transmembrane region" description="Helical" evidence="6">
    <location>
        <begin position="122"/>
        <end position="142"/>
    </location>
</feature>
<reference evidence="7 8" key="1">
    <citation type="journal article" date="2015" name="Genome Announc.">
        <title>Draft Genome Sequence of the Terrestrial Cyanobacterium Scytonema millei VB511283, Isolated from Eastern India.</title>
        <authorList>
            <person name="Sen D."/>
            <person name="Chandrababunaidu M.M."/>
            <person name="Singh D."/>
            <person name="Sanghi N."/>
            <person name="Ghorai A."/>
            <person name="Mishra G.P."/>
            <person name="Madduluri M."/>
            <person name="Adhikary S.P."/>
            <person name="Tripathy S."/>
        </authorList>
    </citation>
    <scope>NUCLEOTIDE SEQUENCE [LARGE SCALE GENOMIC DNA]</scope>
    <source>
        <strain evidence="7 8">VB511283</strain>
    </source>
</reference>
<evidence type="ECO:0000313" key="7">
    <source>
        <dbReference type="EMBL" id="NHC33754.1"/>
    </source>
</evidence>
<feature type="transmembrane region" description="Helical" evidence="6">
    <location>
        <begin position="148"/>
        <end position="169"/>
    </location>
</feature>
<dbReference type="GO" id="GO:0006824">
    <property type="term" value="P:cobalt ion transport"/>
    <property type="evidence" value="ECO:0007669"/>
    <property type="project" value="InterPro"/>
</dbReference>
<protein>
    <submittedName>
        <fullName evidence="7">Cobalt ECF transporter T component CbiQ</fullName>
    </submittedName>
</protein>
<comment type="caution">
    <text evidence="7">The sequence shown here is derived from an EMBL/GenBank/DDBJ whole genome shotgun (WGS) entry which is preliminary data.</text>
</comment>
<dbReference type="InterPro" id="IPR012809">
    <property type="entry name" value="ECF_CbiQ"/>
</dbReference>
<name>A0A9X5E3Y9_9CYAN</name>
<keyword evidence="5 6" id="KW-0472">Membrane</keyword>
<evidence type="ECO:0000256" key="2">
    <source>
        <dbReference type="ARBA" id="ARBA00022475"/>
    </source>
</evidence>
<dbReference type="AlphaFoldDB" id="A0A9X5E3Y9"/>
<evidence type="ECO:0000256" key="6">
    <source>
        <dbReference type="SAM" id="Phobius"/>
    </source>
</evidence>
<dbReference type="Pfam" id="PF02361">
    <property type="entry name" value="CbiQ"/>
    <property type="match status" value="1"/>
</dbReference>
<dbReference type="CDD" id="cd16914">
    <property type="entry name" value="EcfT"/>
    <property type="match status" value="1"/>
</dbReference>
<sequence>MTLLHIGAFHLDIDSHKNTVWHALAPRTRILCVLLMVFAIVLTPNGRWWTWGIYAVAVISLLFLTRITLPVLLKRIAVELSFVGVVLLGTLFRDGGEVIWAWGFLRITTTGLTVLGSVTLKALLSLMMLNLLTLTTSVPALLNGLLELRIPPLLVATIASMYRYLGVLIGEFNAMRRAAACRNLMTNRYWQRLVIGNTIGSLFIRTYDRGERIHHAMLSRGYRGAFPVEKIPSAGRRDIVALALTLIAMLAGQSVYLFIK</sequence>